<evidence type="ECO:0000256" key="2">
    <source>
        <dbReference type="ARBA" id="ARBA00022679"/>
    </source>
</evidence>
<dbReference type="EMBL" id="CAID01000015">
    <property type="protein sequence ID" value="CEG01646.1"/>
    <property type="molecule type" value="Genomic_DNA"/>
</dbReference>
<accession>A0A096PAH5</accession>
<dbReference type="OrthoDB" id="497755at2759"/>
<dbReference type="SUPFAM" id="SSF82199">
    <property type="entry name" value="SET domain"/>
    <property type="match status" value="1"/>
</dbReference>
<feature type="domain" description="Rubisco LSMT substrate-binding" evidence="4">
    <location>
        <begin position="290"/>
        <end position="365"/>
    </location>
</feature>
<dbReference type="CDD" id="cd10527">
    <property type="entry name" value="SET_LSMT"/>
    <property type="match status" value="1"/>
</dbReference>
<evidence type="ECO:0000313" key="5">
    <source>
        <dbReference type="EMBL" id="CEG01646.1"/>
    </source>
</evidence>
<dbReference type="GO" id="GO:0032259">
    <property type="term" value="P:methylation"/>
    <property type="evidence" value="ECO:0007669"/>
    <property type="project" value="UniProtKB-KW"/>
</dbReference>
<dbReference type="InterPro" id="IPR036464">
    <property type="entry name" value="Rubisco_LSMT_subst-bd_sf"/>
</dbReference>
<gene>
    <name evidence="6" type="ORF">BE221DRAFT_188280</name>
    <name evidence="5" type="ORF">OT_ostta15g00050</name>
</gene>
<dbReference type="Proteomes" id="UP000009170">
    <property type="component" value="Unassembled WGS sequence"/>
</dbReference>
<keyword evidence="7" id="KW-1185">Reference proteome</keyword>
<reference evidence="5" key="2">
    <citation type="journal article" date="2014" name="BMC Genomics">
        <title>An improved genome of the model marine alga Ostreococcus tauri unfolds by assessing Illumina de novo assemblies.</title>
        <authorList>
            <person name="Blanc-Mathieu R."/>
            <person name="Verhelst B."/>
            <person name="Derelle E."/>
            <person name="Rombauts S."/>
            <person name="Bouget F.Y."/>
            <person name="Carre I."/>
            <person name="Chateau A."/>
            <person name="Eyre-Walker A."/>
            <person name="Grimsley N."/>
            <person name="Moreau H."/>
            <person name="Piegu B."/>
            <person name="Rivals E."/>
            <person name="Schackwitz W."/>
            <person name="Van de Peer Y."/>
            <person name="Piganeau G."/>
        </authorList>
    </citation>
    <scope>NUCLEOTIDE SEQUENCE</scope>
    <source>
        <strain evidence="5">RCC4221</strain>
    </source>
</reference>
<dbReference type="InterPro" id="IPR015353">
    <property type="entry name" value="Rubisco_LSMT_subst-bd"/>
</dbReference>
<proteinExistence type="predicted"/>
<dbReference type="InterPro" id="IPR046341">
    <property type="entry name" value="SET_dom_sf"/>
</dbReference>
<keyword evidence="3" id="KW-0949">S-adenosyl-L-methionine</keyword>
<organism evidence="5 7">
    <name type="scientific">Ostreococcus tauri</name>
    <name type="common">Marine green alga</name>
    <dbReference type="NCBI Taxonomy" id="70448"/>
    <lineage>
        <taxon>Eukaryota</taxon>
        <taxon>Viridiplantae</taxon>
        <taxon>Chlorophyta</taxon>
        <taxon>Mamiellophyceae</taxon>
        <taxon>Mamiellales</taxon>
        <taxon>Bathycoccaceae</taxon>
        <taxon>Ostreococcus</taxon>
    </lineage>
</organism>
<reference evidence="5 7" key="1">
    <citation type="journal article" date="2006" name="Proc. Natl. Acad. Sci. U.S.A.">
        <title>Genome analysis of the smallest free-living eukaryote Ostreococcus tauri unveils many unique features.</title>
        <authorList>
            <person name="Derelle E."/>
            <person name="Ferraz C."/>
            <person name="Rombauts S."/>
            <person name="Rouze P."/>
            <person name="Worden A.Z."/>
            <person name="Robbens S."/>
            <person name="Partensky F."/>
            <person name="Degroeve S."/>
            <person name="Echeynie S."/>
            <person name="Cooke R."/>
            <person name="Saeys Y."/>
            <person name="Wuyts J."/>
            <person name="Jabbari K."/>
            <person name="Bowler C."/>
            <person name="Panaud O."/>
            <person name="Piegu B."/>
            <person name="Ball S.G."/>
            <person name="Ral J.-P."/>
            <person name="Bouget F.-Y."/>
            <person name="Piganeau G."/>
            <person name="De Baets B."/>
            <person name="Picard A."/>
            <person name="Delseny M."/>
            <person name="Demaille J."/>
            <person name="Van de Peer Y."/>
            <person name="Moreau H."/>
        </authorList>
    </citation>
    <scope>NUCLEOTIDE SEQUENCE [LARGE SCALE GENOMIC DNA]</scope>
    <source>
        <strain evidence="5 7">OTTH0595</strain>
    </source>
</reference>
<keyword evidence="2" id="KW-0808">Transferase</keyword>
<dbReference type="PANTHER" id="PTHR13271:SF91">
    <property type="entry name" value="PROTEIN SET DOMAIN GROUP 40"/>
    <property type="match status" value="1"/>
</dbReference>
<dbReference type="Gene3D" id="3.90.1420.10">
    <property type="entry name" value="Rubisco LSMT, substrate-binding domain"/>
    <property type="match status" value="1"/>
</dbReference>
<evidence type="ECO:0000259" key="4">
    <source>
        <dbReference type="Pfam" id="PF09273"/>
    </source>
</evidence>
<evidence type="ECO:0000313" key="7">
    <source>
        <dbReference type="Proteomes" id="UP000009170"/>
    </source>
</evidence>
<dbReference type="SUPFAM" id="SSF81822">
    <property type="entry name" value="RuBisCo LSMT C-terminal, substrate-binding domain"/>
    <property type="match status" value="1"/>
</dbReference>
<dbReference type="GO" id="GO:0016279">
    <property type="term" value="F:protein-lysine N-methyltransferase activity"/>
    <property type="evidence" value="ECO:0007669"/>
    <property type="project" value="TreeGrafter"/>
</dbReference>
<evidence type="ECO:0000256" key="1">
    <source>
        <dbReference type="ARBA" id="ARBA00022603"/>
    </source>
</evidence>
<dbReference type="Proteomes" id="UP000195557">
    <property type="component" value="Unassembled WGS sequence"/>
</dbReference>
<name>A0A096PAH5_OSTTA</name>
<dbReference type="Pfam" id="PF09273">
    <property type="entry name" value="Rubis-subs-bind"/>
    <property type="match status" value="1"/>
</dbReference>
<dbReference type="PANTHER" id="PTHR13271">
    <property type="entry name" value="UNCHARACTERIZED PUTATIVE METHYLTRANSFERASE"/>
    <property type="match status" value="1"/>
</dbReference>
<accession>A0A454XJ36</accession>
<evidence type="ECO:0000256" key="3">
    <source>
        <dbReference type="ARBA" id="ARBA00022691"/>
    </source>
</evidence>
<dbReference type="AlphaFoldDB" id="A0A096PAH5"/>
<dbReference type="InterPro" id="IPR050600">
    <property type="entry name" value="SETD3_SETD6_MTase"/>
</dbReference>
<sequence>MIACDGLDVAGDGEERRADEAEARDELALKLLRHRSAGARDAFAPYVESMPKKYNLLQSWSEDEIEELQDARAKALAFRRKAETRRAFERVKDQVRDIIRSGRDDDNVVNDDETFDAYEWARATVSSRAVSVPFHAAGALCPMGDMFNYAPHDPPILIDVIGAPTFGMREETTSEGDAGAKTAPIPGDGAYDVESETFAFRTALQPRGRGGVGTGMEIYVCYGEYSNIELLDYYGFCLAPDENPQDGYVLDVRVDAERVAPLKVYVGGFSWNDLADVRIAFATRRGPRKNEKHLRDVARRGGALGLDEEADAFEAIREAAAAALLHFPTTAKTDTEALEDVEKMSVLSENVKLAITWRLCAKRILQRAYKWADARVTECAAARDVSRGVSRVSLARVSTPKPC</sequence>
<keyword evidence="1 5" id="KW-0489">Methyltransferase</keyword>
<reference evidence="6" key="3">
    <citation type="submission" date="2017-04" db="EMBL/GenBank/DDBJ databases">
        <title>Population genomics of picophytoplankton unveils novel chromosome hypervariability.</title>
        <authorList>
            <consortium name="DOE Joint Genome Institute"/>
            <person name="Blanc-Mathieu R."/>
            <person name="Krasovec M."/>
            <person name="Hebrard M."/>
            <person name="Yau S."/>
            <person name="Desgranges E."/>
            <person name="Martin J."/>
            <person name="Schackwitz W."/>
            <person name="Kuo A."/>
            <person name="Salin G."/>
            <person name="Donnadieu C."/>
            <person name="Desdevises Y."/>
            <person name="Sanchez-Ferandin S."/>
            <person name="Moreau H."/>
            <person name="Rivals E."/>
            <person name="Grigoriev I.V."/>
            <person name="Grimsley N."/>
            <person name="Eyre-Walker A."/>
            <person name="Piganeau G."/>
        </authorList>
    </citation>
    <scope>NUCLEOTIDE SEQUENCE [LARGE SCALE GENOMIC DNA]</scope>
    <source>
        <strain evidence="6">RCC 1115</strain>
    </source>
</reference>
<protein>
    <submittedName>
        <fullName evidence="5">Rubisco LS methyltransferase, substrate-binding domain</fullName>
    </submittedName>
</protein>
<accession>A0A1Y5IHL8</accession>
<dbReference type="EMBL" id="KZ155771">
    <property type="protein sequence ID" value="OUS49068.1"/>
    <property type="molecule type" value="Genomic_DNA"/>
</dbReference>
<dbReference type="Gene3D" id="3.90.1410.10">
    <property type="entry name" value="set domain protein methyltransferase, domain 1"/>
    <property type="match status" value="1"/>
</dbReference>
<dbReference type="FunCoup" id="A0A096PAH5">
    <property type="interactions" value="142"/>
</dbReference>
<dbReference type="InParanoid" id="A0A096PAH5"/>
<evidence type="ECO:0000313" key="6">
    <source>
        <dbReference type="EMBL" id="OUS49068.1"/>
    </source>
</evidence>